<accession>A0A0A9G9C8</accession>
<proteinExistence type="predicted"/>
<feature type="region of interest" description="Disordered" evidence="1">
    <location>
        <begin position="165"/>
        <end position="260"/>
    </location>
</feature>
<name>A0A0A9G9C8_ARUDO</name>
<sequence length="260" mass="27879">MKPSAALEPVSDTPAQMSITKDSSLLPMSRDAMASSIPEKSSITPSIPIGNCPRILTNELPNTSPSASLPMARNTTDAPLRPPNRYCPASPPAPWQHGMAPNQQPTKFMSPTLTDTFAGESSARSGNRSDESLHTAITEFSTDSGSCGTAPSQNPILKSSHVILTSRSGAGPKRRPCTIDGSRTTQSTRPSANTMSAAGTRLQERRRRLVPSLPTSSSSPEPVARMMNRSAASARIRPSRPRRGRGTEVEAEDEWEKSWT</sequence>
<evidence type="ECO:0000313" key="2">
    <source>
        <dbReference type="EMBL" id="JAE19131.1"/>
    </source>
</evidence>
<evidence type="ECO:0000256" key="1">
    <source>
        <dbReference type="SAM" id="MobiDB-lite"/>
    </source>
</evidence>
<reference evidence="2" key="2">
    <citation type="journal article" date="2015" name="Data Brief">
        <title>Shoot transcriptome of the giant reed, Arundo donax.</title>
        <authorList>
            <person name="Barrero R.A."/>
            <person name="Guerrero F.D."/>
            <person name="Moolhuijzen P."/>
            <person name="Goolsby J.A."/>
            <person name="Tidwell J."/>
            <person name="Bellgard S.E."/>
            <person name="Bellgard M.I."/>
        </authorList>
    </citation>
    <scope>NUCLEOTIDE SEQUENCE</scope>
    <source>
        <tissue evidence="2">Shoot tissue taken approximately 20 cm above the soil surface</tissue>
    </source>
</reference>
<reference evidence="2" key="1">
    <citation type="submission" date="2014-09" db="EMBL/GenBank/DDBJ databases">
        <authorList>
            <person name="Magalhaes I.L.F."/>
            <person name="Oliveira U."/>
            <person name="Santos F.R."/>
            <person name="Vidigal T.H.D.A."/>
            <person name="Brescovit A.D."/>
            <person name="Santos A.J."/>
        </authorList>
    </citation>
    <scope>NUCLEOTIDE SEQUENCE</scope>
    <source>
        <tissue evidence="2">Shoot tissue taken approximately 20 cm above the soil surface</tissue>
    </source>
</reference>
<dbReference type="AlphaFoldDB" id="A0A0A9G9C8"/>
<feature type="compositionally biased region" description="Acidic residues" evidence="1">
    <location>
        <begin position="249"/>
        <end position="260"/>
    </location>
</feature>
<organism evidence="2">
    <name type="scientific">Arundo donax</name>
    <name type="common">Giant reed</name>
    <name type="synonym">Donax arundinaceus</name>
    <dbReference type="NCBI Taxonomy" id="35708"/>
    <lineage>
        <taxon>Eukaryota</taxon>
        <taxon>Viridiplantae</taxon>
        <taxon>Streptophyta</taxon>
        <taxon>Embryophyta</taxon>
        <taxon>Tracheophyta</taxon>
        <taxon>Spermatophyta</taxon>
        <taxon>Magnoliopsida</taxon>
        <taxon>Liliopsida</taxon>
        <taxon>Poales</taxon>
        <taxon>Poaceae</taxon>
        <taxon>PACMAD clade</taxon>
        <taxon>Arundinoideae</taxon>
        <taxon>Arundineae</taxon>
        <taxon>Arundo</taxon>
    </lineage>
</organism>
<feature type="compositionally biased region" description="Polar residues" evidence="1">
    <location>
        <begin position="101"/>
        <end position="115"/>
    </location>
</feature>
<feature type="region of interest" description="Disordered" evidence="1">
    <location>
        <begin position="1"/>
        <end position="131"/>
    </location>
</feature>
<feature type="compositionally biased region" description="Polar residues" evidence="1">
    <location>
        <begin position="13"/>
        <end position="23"/>
    </location>
</feature>
<dbReference type="EMBL" id="GBRH01178765">
    <property type="protein sequence ID" value="JAE19131.1"/>
    <property type="molecule type" value="Transcribed_RNA"/>
</dbReference>
<feature type="compositionally biased region" description="Low complexity" evidence="1">
    <location>
        <begin position="210"/>
        <end position="236"/>
    </location>
</feature>
<feature type="compositionally biased region" description="Polar residues" evidence="1">
    <location>
        <begin position="181"/>
        <end position="197"/>
    </location>
</feature>
<feature type="compositionally biased region" description="Polar residues" evidence="1">
    <location>
        <begin position="59"/>
        <end position="77"/>
    </location>
</feature>
<protein>
    <submittedName>
        <fullName evidence="2">Uncharacterized protein</fullName>
    </submittedName>
</protein>